<keyword evidence="1" id="KW-0255">Endonuclease</keyword>
<reference evidence="1" key="1">
    <citation type="submission" date="2019-10" db="EMBL/GenBank/DDBJ databases">
        <title>Conservation and host-specific expression of non-tandemly repeated heterogenous ribosome RNA gene in arbuscular mycorrhizal fungi.</title>
        <authorList>
            <person name="Maeda T."/>
            <person name="Kobayashi Y."/>
            <person name="Nakagawa T."/>
            <person name="Ezawa T."/>
            <person name="Yamaguchi K."/>
            <person name="Bino T."/>
            <person name="Nishimoto Y."/>
            <person name="Shigenobu S."/>
            <person name="Kawaguchi M."/>
        </authorList>
    </citation>
    <scope>NUCLEOTIDE SEQUENCE</scope>
    <source>
        <strain evidence="1">HR1</strain>
    </source>
</reference>
<organism evidence="1 2">
    <name type="scientific">Rhizophagus clarus</name>
    <dbReference type="NCBI Taxonomy" id="94130"/>
    <lineage>
        <taxon>Eukaryota</taxon>
        <taxon>Fungi</taxon>
        <taxon>Fungi incertae sedis</taxon>
        <taxon>Mucoromycota</taxon>
        <taxon>Glomeromycotina</taxon>
        <taxon>Glomeromycetes</taxon>
        <taxon>Glomerales</taxon>
        <taxon>Glomeraceae</taxon>
        <taxon>Rhizophagus</taxon>
    </lineage>
</organism>
<keyword evidence="1" id="KW-0547">Nucleotide-binding</keyword>
<dbReference type="EMBL" id="BLAL01000356">
    <property type="protein sequence ID" value="GET04748.1"/>
    <property type="molecule type" value="Genomic_DNA"/>
</dbReference>
<dbReference type="GO" id="GO:0004519">
    <property type="term" value="F:endonuclease activity"/>
    <property type="evidence" value="ECO:0007669"/>
    <property type="project" value="UniProtKB-KW"/>
</dbReference>
<proteinExistence type="predicted"/>
<dbReference type="AlphaFoldDB" id="A0A8H3MG67"/>
<comment type="caution">
    <text evidence="1">The sequence shown here is derived from an EMBL/GenBank/DDBJ whole genome shotgun (WGS) entry which is preliminary data.</text>
</comment>
<gene>
    <name evidence="1" type="ORF">RCL2_003104800</name>
</gene>
<dbReference type="OrthoDB" id="2449559at2759"/>
<keyword evidence="1" id="KW-0347">Helicase</keyword>
<keyword evidence="1" id="KW-0540">Nuclease</keyword>
<accession>A0A8H3MG67</accession>
<evidence type="ECO:0000313" key="2">
    <source>
        <dbReference type="Proteomes" id="UP000615446"/>
    </source>
</evidence>
<evidence type="ECO:0000313" key="1">
    <source>
        <dbReference type="EMBL" id="GET04748.1"/>
    </source>
</evidence>
<keyword evidence="1" id="KW-0067">ATP-binding</keyword>
<sequence>MAPTGIVAENVGGETIHSKLKITEYIIIEKISMVSSQLFTFISKIFCKLHSNSLEFGGIPVLVIVRIGILSEQTIQAIKLKVEMYQEQNNTTLDTTYIVSHRKMAQTINSIISTKLPSFNSNEESFTSISVNFVNNEQ</sequence>
<dbReference type="GO" id="GO:0004386">
    <property type="term" value="F:helicase activity"/>
    <property type="evidence" value="ECO:0007669"/>
    <property type="project" value="UniProtKB-KW"/>
</dbReference>
<dbReference type="Proteomes" id="UP000615446">
    <property type="component" value="Unassembled WGS sequence"/>
</dbReference>
<protein>
    <submittedName>
        <fullName evidence="1">Putative replicase/helicase/endonuclease</fullName>
    </submittedName>
</protein>
<name>A0A8H3MG67_9GLOM</name>
<keyword evidence="1" id="KW-0378">Hydrolase</keyword>